<dbReference type="EC" id="2.3.1.-" evidence="5"/>
<sequence length="191" mass="20325">MSLSELEKLEAGLPYDFTDPEVDGRKLQAVLGCQKLNAISVLETEQRQEVIRQLFGSVGVNPNVLPVFNCDYGKNIHVGHDFLINYNGIILDIAPVHIGDHVMIGPNTLITTVGHPITPKGRREHLGLAQPVTIGDDVWIGGNVTILPGVTIGSNVVVAAGAVVTKDVPDNTVVGGVPAKVIKSIENDLNS</sequence>
<evidence type="ECO:0000256" key="3">
    <source>
        <dbReference type="ARBA" id="ARBA00022737"/>
    </source>
</evidence>
<evidence type="ECO:0000259" key="6">
    <source>
        <dbReference type="SMART" id="SM01266"/>
    </source>
</evidence>
<dbReference type="SUPFAM" id="SSF51161">
    <property type="entry name" value="Trimeric LpxA-like enzymes"/>
    <property type="match status" value="1"/>
</dbReference>
<dbReference type="Proteomes" id="UP000245369">
    <property type="component" value="Chromosome"/>
</dbReference>
<keyword evidence="4 5" id="KW-0012">Acyltransferase</keyword>
<dbReference type="CDD" id="cd03357">
    <property type="entry name" value="LbH_MAT_GAT"/>
    <property type="match status" value="1"/>
</dbReference>
<dbReference type="PANTHER" id="PTHR43017:SF1">
    <property type="entry name" value="ACETYLTRANSFERASE YJL218W-RELATED"/>
    <property type="match status" value="1"/>
</dbReference>
<dbReference type="InterPro" id="IPR018357">
    <property type="entry name" value="Hexapep_transf_CS"/>
</dbReference>
<dbReference type="RefSeq" id="WP_002962294.1">
    <property type="nucleotide sequence ID" value="NZ_CP029490.1"/>
</dbReference>
<gene>
    <name evidence="7" type="ORF">DK182_05650</name>
</gene>
<feature type="domain" description="Maltose/galactoside acetyltransferase" evidence="6">
    <location>
        <begin position="6"/>
        <end position="60"/>
    </location>
</feature>
<dbReference type="Gene3D" id="2.160.10.10">
    <property type="entry name" value="Hexapeptide repeat proteins"/>
    <property type="match status" value="1"/>
</dbReference>
<dbReference type="GeneID" id="93923994"/>
<evidence type="ECO:0000313" key="8">
    <source>
        <dbReference type="Proteomes" id="UP000245369"/>
    </source>
</evidence>
<evidence type="ECO:0000256" key="2">
    <source>
        <dbReference type="ARBA" id="ARBA00022679"/>
    </source>
</evidence>
<keyword evidence="8" id="KW-1185">Reference proteome</keyword>
<protein>
    <recommendedName>
        <fullName evidence="5">Acetyltransferase</fullName>
        <ecNumber evidence="5">2.3.1.-</ecNumber>
    </recommendedName>
</protein>
<keyword evidence="2 5" id="KW-0808">Transferase</keyword>
<dbReference type="InterPro" id="IPR001451">
    <property type="entry name" value="Hexapep"/>
</dbReference>
<organism evidence="7 8">
    <name type="scientific">Streptococcus sobrinus</name>
    <dbReference type="NCBI Taxonomy" id="1310"/>
    <lineage>
        <taxon>Bacteria</taxon>
        <taxon>Bacillati</taxon>
        <taxon>Bacillota</taxon>
        <taxon>Bacilli</taxon>
        <taxon>Lactobacillales</taxon>
        <taxon>Streptococcaceae</taxon>
        <taxon>Streptococcus</taxon>
    </lineage>
</organism>
<dbReference type="InterPro" id="IPR024688">
    <property type="entry name" value="Mac_dom"/>
</dbReference>
<dbReference type="InterPro" id="IPR011004">
    <property type="entry name" value="Trimer_LpxA-like_sf"/>
</dbReference>
<dbReference type="PANTHER" id="PTHR43017">
    <property type="entry name" value="GALACTOSIDE O-ACETYLTRANSFERASE"/>
    <property type="match status" value="1"/>
</dbReference>
<accession>A0ABM6W5U1</accession>
<proteinExistence type="inferred from homology"/>
<name>A0ABM6W5U1_9STRE</name>
<dbReference type="Pfam" id="PF00132">
    <property type="entry name" value="Hexapep"/>
    <property type="match status" value="1"/>
</dbReference>
<dbReference type="EMBL" id="CP029490">
    <property type="protein sequence ID" value="AWN20859.1"/>
    <property type="molecule type" value="Genomic_DNA"/>
</dbReference>
<reference evidence="7 8" key="1">
    <citation type="submission" date="2018-05" db="EMBL/GenBank/DDBJ databases">
        <title>Complete genome sequences of Streptococcus sobrinus.</title>
        <authorList>
            <person name="Sales M."/>
            <person name="Jensen P.A."/>
        </authorList>
    </citation>
    <scope>NUCLEOTIDE SEQUENCE [LARGE SCALE GENOMIC DNA]</scope>
    <source>
        <strain evidence="7 8">SL1</strain>
    </source>
</reference>
<dbReference type="InterPro" id="IPR039369">
    <property type="entry name" value="LacA-like"/>
</dbReference>
<evidence type="ECO:0000256" key="4">
    <source>
        <dbReference type="ARBA" id="ARBA00023315"/>
    </source>
</evidence>
<dbReference type="Pfam" id="PF12464">
    <property type="entry name" value="Mac"/>
    <property type="match status" value="1"/>
</dbReference>
<evidence type="ECO:0000256" key="1">
    <source>
        <dbReference type="ARBA" id="ARBA00007274"/>
    </source>
</evidence>
<evidence type="ECO:0000256" key="5">
    <source>
        <dbReference type="RuleBase" id="RU367021"/>
    </source>
</evidence>
<evidence type="ECO:0000313" key="7">
    <source>
        <dbReference type="EMBL" id="AWN20859.1"/>
    </source>
</evidence>
<keyword evidence="3" id="KW-0677">Repeat</keyword>
<dbReference type="SMART" id="SM01266">
    <property type="entry name" value="Mac"/>
    <property type="match status" value="1"/>
</dbReference>
<comment type="similarity">
    <text evidence="1 5">Belongs to the transferase hexapeptide repeat family.</text>
</comment>
<dbReference type="PROSITE" id="PS00101">
    <property type="entry name" value="HEXAPEP_TRANSFERASES"/>
    <property type="match status" value="1"/>
</dbReference>